<protein>
    <recommendedName>
        <fullName evidence="4">Small ribosomal subunit protein uS7 domain-containing protein</fullName>
    </recommendedName>
</protein>
<comment type="similarity">
    <text evidence="1">Belongs to the universal ribosomal protein uS7 family.</text>
</comment>
<accession>A0ABD3WSW9</accession>
<dbReference type="InterPro" id="IPR023798">
    <property type="entry name" value="Ribosomal_uS7_dom"/>
</dbReference>
<name>A0ABD3WSW9_SINWO</name>
<feature type="domain" description="Small ribosomal subunit protein uS7" evidence="4">
    <location>
        <begin position="57"/>
        <end position="221"/>
    </location>
</feature>
<dbReference type="GO" id="GO:1990904">
    <property type="term" value="C:ribonucleoprotein complex"/>
    <property type="evidence" value="ECO:0007669"/>
    <property type="project" value="UniProtKB-KW"/>
</dbReference>
<proteinExistence type="inferred from homology"/>
<evidence type="ECO:0000256" key="2">
    <source>
        <dbReference type="ARBA" id="ARBA00022980"/>
    </source>
</evidence>
<dbReference type="EMBL" id="JBJQND010000005">
    <property type="protein sequence ID" value="KAL3876521.1"/>
    <property type="molecule type" value="Genomic_DNA"/>
</dbReference>
<evidence type="ECO:0000313" key="7">
    <source>
        <dbReference type="Proteomes" id="UP001634394"/>
    </source>
</evidence>
<dbReference type="InterPro" id="IPR036823">
    <property type="entry name" value="Ribosomal_uS7_dom_sf"/>
</dbReference>
<reference evidence="6 7" key="1">
    <citation type="submission" date="2024-11" db="EMBL/GenBank/DDBJ databases">
        <title>Chromosome-level genome assembly of the freshwater bivalve Anodonta woodiana.</title>
        <authorList>
            <person name="Chen X."/>
        </authorList>
    </citation>
    <scope>NUCLEOTIDE SEQUENCE [LARGE SCALE GENOMIC DNA]</scope>
    <source>
        <strain evidence="6">MN2024</strain>
        <tissue evidence="6">Gills</tissue>
    </source>
</reference>
<keyword evidence="3" id="KW-0687">Ribonucleoprotein</keyword>
<keyword evidence="2" id="KW-0689">Ribosomal protein</keyword>
<evidence type="ECO:0000256" key="3">
    <source>
        <dbReference type="ARBA" id="ARBA00023274"/>
    </source>
</evidence>
<gene>
    <name evidence="5" type="ORF">ACJMK2_034362</name>
    <name evidence="6" type="ORF">ACJMK2_034435</name>
</gene>
<dbReference type="Pfam" id="PF00177">
    <property type="entry name" value="Ribosomal_S7"/>
    <property type="match status" value="1"/>
</dbReference>
<sequence>MALTGMKNLLLRGVFCKRHAALMVISVRGKVYSNDYAPASNDMEDLSKPLAENDPRRYQKIMAAYTEHTTSVNFDPLVTYFTGVMLKKGRKHKAREVMDKTFENIKRIQLEKYHKADEAEKAKIELNPRKIFYNAVENCKPVLKLIQILKGGVAYQVPVPCKEKEQLSQSIKFIVSSCKDRERNKIPMCDKLAYELLGAANYEGRAIRKKQELHRACEANKAYSHYRW</sequence>
<evidence type="ECO:0000313" key="6">
    <source>
        <dbReference type="EMBL" id="KAL3876615.1"/>
    </source>
</evidence>
<dbReference type="EMBL" id="JBJQND010000005">
    <property type="protein sequence ID" value="KAL3876615.1"/>
    <property type="molecule type" value="Genomic_DNA"/>
</dbReference>
<dbReference type="Proteomes" id="UP001634394">
    <property type="component" value="Unassembled WGS sequence"/>
</dbReference>
<organism evidence="6 7">
    <name type="scientific">Sinanodonta woodiana</name>
    <name type="common">Chinese pond mussel</name>
    <name type="synonym">Anodonta woodiana</name>
    <dbReference type="NCBI Taxonomy" id="1069815"/>
    <lineage>
        <taxon>Eukaryota</taxon>
        <taxon>Metazoa</taxon>
        <taxon>Spiralia</taxon>
        <taxon>Lophotrochozoa</taxon>
        <taxon>Mollusca</taxon>
        <taxon>Bivalvia</taxon>
        <taxon>Autobranchia</taxon>
        <taxon>Heteroconchia</taxon>
        <taxon>Palaeoheterodonta</taxon>
        <taxon>Unionida</taxon>
        <taxon>Unionoidea</taxon>
        <taxon>Unionidae</taxon>
        <taxon>Unioninae</taxon>
        <taxon>Sinanodonta</taxon>
    </lineage>
</organism>
<dbReference type="SUPFAM" id="SSF47973">
    <property type="entry name" value="Ribosomal protein S7"/>
    <property type="match status" value="1"/>
</dbReference>
<dbReference type="PANTHER" id="PTHR11205">
    <property type="entry name" value="RIBOSOMAL PROTEIN S7"/>
    <property type="match status" value="1"/>
</dbReference>
<comment type="caution">
    <text evidence="6">The sequence shown here is derived from an EMBL/GenBank/DDBJ whole genome shotgun (WGS) entry which is preliminary data.</text>
</comment>
<dbReference type="CDD" id="cd14870">
    <property type="entry name" value="uS7_Mitochondria_Mammalian"/>
    <property type="match status" value="1"/>
</dbReference>
<dbReference type="InterPro" id="IPR000235">
    <property type="entry name" value="Ribosomal_uS7"/>
</dbReference>
<evidence type="ECO:0000259" key="4">
    <source>
        <dbReference type="Pfam" id="PF00177"/>
    </source>
</evidence>
<dbReference type="Gene3D" id="1.10.455.10">
    <property type="entry name" value="Ribosomal protein S7 domain"/>
    <property type="match status" value="1"/>
</dbReference>
<evidence type="ECO:0000256" key="1">
    <source>
        <dbReference type="ARBA" id="ARBA00007151"/>
    </source>
</evidence>
<dbReference type="GO" id="GO:0005840">
    <property type="term" value="C:ribosome"/>
    <property type="evidence" value="ECO:0007669"/>
    <property type="project" value="UniProtKB-KW"/>
</dbReference>
<dbReference type="AlphaFoldDB" id="A0ABD3WSW9"/>
<keyword evidence="7" id="KW-1185">Reference proteome</keyword>
<evidence type="ECO:0000313" key="5">
    <source>
        <dbReference type="EMBL" id="KAL3876521.1"/>
    </source>
</evidence>